<gene>
    <name evidence="5" type="ORF">dnl_28470</name>
</gene>
<protein>
    <submittedName>
        <fullName evidence="5">Two component system response regulator</fullName>
    </submittedName>
</protein>
<dbReference type="Pfam" id="PF13379">
    <property type="entry name" value="NMT1_2"/>
    <property type="match status" value="1"/>
</dbReference>
<dbReference type="Proteomes" id="UP000663720">
    <property type="component" value="Chromosome"/>
</dbReference>
<accession>A0A975B7Y0</accession>
<organism evidence="5 6">
    <name type="scientific">Desulfonema limicola</name>
    <dbReference type="NCBI Taxonomy" id="45656"/>
    <lineage>
        <taxon>Bacteria</taxon>
        <taxon>Pseudomonadati</taxon>
        <taxon>Thermodesulfobacteriota</taxon>
        <taxon>Desulfobacteria</taxon>
        <taxon>Desulfobacterales</taxon>
        <taxon>Desulfococcaceae</taxon>
        <taxon>Desulfonema</taxon>
    </lineage>
</organism>
<dbReference type="SMART" id="SM00448">
    <property type="entry name" value="REC"/>
    <property type="match status" value="1"/>
</dbReference>
<keyword evidence="6" id="KW-1185">Reference proteome</keyword>
<dbReference type="EMBL" id="CP061799">
    <property type="protein sequence ID" value="QTA80542.1"/>
    <property type="molecule type" value="Genomic_DNA"/>
</dbReference>
<feature type="domain" description="Response regulatory" evidence="4">
    <location>
        <begin position="8"/>
        <end position="126"/>
    </location>
</feature>
<evidence type="ECO:0000313" key="5">
    <source>
        <dbReference type="EMBL" id="QTA80542.1"/>
    </source>
</evidence>
<evidence type="ECO:0000259" key="4">
    <source>
        <dbReference type="PROSITE" id="PS50110"/>
    </source>
</evidence>
<dbReference type="InterPro" id="IPR050595">
    <property type="entry name" value="Bact_response_regulator"/>
</dbReference>
<dbReference type="GO" id="GO:0000160">
    <property type="term" value="P:phosphorelay signal transduction system"/>
    <property type="evidence" value="ECO:0007669"/>
    <property type="project" value="UniProtKB-KW"/>
</dbReference>
<dbReference type="PANTHER" id="PTHR44591:SF14">
    <property type="entry name" value="PROTEIN PILG"/>
    <property type="match status" value="1"/>
</dbReference>
<dbReference type="Gene3D" id="3.40.190.10">
    <property type="entry name" value="Periplasmic binding protein-like II"/>
    <property type="match status" value="2"/>
</dbReference>
<evidence type="ECO:0000256" key="3">
    <source>
        <dbReference type="PROSITE-ProRule" id="PRU00169"/>
    </source>
</evidence>
<sequence length="480" mass="54028">MALDLQIKILVVEDFNVTRKLEIKALKKIGFNNIIEAENGQAGIQKIQEEKDIGLIISDWNMPEVNGFELLQWVRSNENYKNIPFIMVTAQAEKKDSTMALDTGADNFITKPFTFEELKYVLNKIFNIKKGKERKIPEKTQSGKTRLTVGHIQITDHLVLGVLEHMIKTGQYSPKYFELETRCMSGWNPVQKSLEKGDVDVAFIMAPIAMDLCSFGVPIKIILYAHKNGSICVRNTLGKDEGSFRQFCKNKLFYIPHVLSVHHMLSTMLFNEMGLKAGLVGGKDLDVIFEVIPPVMMPEFLATSPDACGFMVAQPIGTKTIFDGDAELLYLSGQQWEHHPCCVVAIQQKIIDTQPDAVYEFSELLVKAGMFIEENPDKAAEIAVDFLDRDEELSLSVPVLASVLNEHHGIRTHDLYPLKEDLDTIQRYMSSNMGIGSMIDLDKFVDTQFADKVCPKPSGGRKPSIFHDRSIVLEKIISPL</sequence>
<keyword evidence="1 3" id="KW-0597">Phosphoprotein</keyword>
<evidence type="ECO:0000313" key="6">
    <source>
        <dbReference type="Proteomes" id="UP000663720"/>
    </source>
</evidence>
<evidence type="ECO:0000256" key="1">
    <source>
        <dbReference type="ARBA" id="ARBA00022553"/>
    </source>
</evidence>
<dbReference type="PROSITE" id="PS50110">
    <property type="entry name" value="RESPONSE_REGULATORY"/>
    <property type="match status" value="1"/>
</dbReference>
<dbReference type="AlphaFoldDB" id="A0A975B7Y0"/>
<proteinExistence type="predicted"/>
<dbReference type="InterPro" id="IPR001789">
    <property type="entry name" value="Sig_transdc_resp-reg_receiver"/>
</dbReference>
<dbReference type="Gene3D" id="3.40.50.2300">
    <property type="match status" value="1"/>
</dbReference>
<name>A0A975B7Y0_9BACT</name>
<dbReference type="PANTHER" id="PTHR44591">
    <property type="entry name" value="STRESS RESPONSE REGULATOR PROTEIN 1"/>
    <property type="match status" value="1"/>
</dbReference>
<dbReference type="SUPFAM" id="SSF52172">
    <property type="entry name" value="CheY-like"/>
    <property type="match status" value="1"/>
</dbReference>
<dbReference type="InterPro" id="IPR011006">
    <property type="entry name" value="CheY-like_superfamily"/>
</dbReference>
<keyword evidence="2" id="KW-0902">Two-component regulatory system</keyword>
<dbReference type="KEGG" id="dli:dnl_28470"/>
<dbReference type="Pfam" id="PF00072">
    <property type="entry name" value="Response_reg"/>
    <property type="match status" value="1"/>
</dbReference>
<evidence type="ECO:0000256" key="2">
    <source>
        <dbReference type="ARBA" id="ARBA00023012"/>
    </source>
</evidence>
<reference evidence="5" key="1">
    <citation type="journal article" date="2021" name="Microb. Physiol.">
        <title>Proteogenomic Insights into the Physiology of Marine, Sulfate-Reducing, Filamentous Desulfonema limicola and Desulfonema magnum.</title>
        <authorList>
            <person name="Schnaars V."/>
            <person name="Wohlbrand L."/>
            <person name="Scheve S."/>
            <person name="Hinrichs C."/>
            <person name="Reinhardt R."/>
            <person name="Rabus R."/>
        </authorList>
    </citation>
    <scope>NUCLEOTIDE SEQUENCE</scope>
    <source>
        <strain evidence="5">5ac10</strain>
    </source>
</reference>
<feature type="modified residue" description="4-aspartylphosphate" evidence="3">
    <location>
        <position position="59"/>
    </location>
</feature>
<dbReference type="SUPFAM" id="SSF53850">
    <property type="entry name" value="Periplasmic binding protein-like II"/>
    <property type="match status" value="1"/>
</dbReference>
<dbReference type="RefSeq" id="WP_207692185.1">
    <property type="nucleotide sequence ID" value="NZ_CP061799.1"/>
</dbReference>